<proteinExistence type="predicted"/>
<reference evidence="2 3" key="1">
    <citation type="submission" date="2008-06" db="EMBL/GenBank/DDBJ databases">
        <title>Complete nucleotide sequence analysis of the Agrotis ipsilon multiple nucleopolyhedrovirus.</title>
        <authorList>
            <person name="Harrison R.L."/>
        </authorList>
    </citation>
    <scope>NUCLEOTIDE SEQUENCE [LARGE SCALE GENOMIC DNA]</scope>
    <source>
        <strain evidence="2 3">Illinois</strain>
    </source>
</reference>
<dbReference type="RefSeq" id="YP_002268104.1">
    <property type="nucleotide sequence ID" value="NC_011345.1"/>
</dbReference>
<evidence type="ECO:0000313" key="2">
    <source>
        <dbReference type="EMBL" id="ACI28776.1"/>
    </source>
</evidence>
<evidence type="ECO:0000313" key="3">
    <source>
        <dbReference type="Proteomes" id="UP000204251"/>
    </source>
</evidence>
<dbReference type="KEGG" id="vg:6965843"/>
<dbReference type="Pfam" id="PF07280">
    <property type="entry name" value="Ac110_PIF"/>
    <property type="match status" value="1"/>
</dbReference>
<keyword evidence="1" id="KW-0812">Transmembrane</keyword>
<dbReference type="EMBL" id="EU839994">
    <property type="protein sequence ID" value="ACI28776.1"/>
    <property type="molecule type" value="Genomic_DNA"/>
</dbReference>
<accession>B6D5Y8</accession>
<dbReference type="GeneID" id="6965843"/>
<dbReference type="InterPro" id="IPR009903">
    <property type="entry name" value="AcMNPV_AC110"/>
</dbReference>
<keyword evidence="3" id="KW-1185">Reference proteome</keyword>
<protein>
    <recommendedName>
        <fullName evidence="4">PIF-7</fullName>
    </recommendedName>
</protein>
<organism evidence="2 3">
    <name type="scientific">Agrotis ipsilon multiple nucleopolyhedrovirus</name>
    <dbReference type="NCBI Taxonomy" id="208013"/>
    <lineage>
        <taxon>Viruses</taxon>
        <taxon>Viruses incertae sedis</taxon>
        <taxon>Naldaviricetes</taxon>
        <taxon>Lefavirales</taxon>
        <taxon>Baculoviridae</taxon>
        <taxon>Alphabaculovirus</taxon>
        <taxon>Alphabaculovirus agipsilonis</taxon>
    </lineage>
</organism>
<name>B6D5Y8_9ABAC</name>
<evidence type="ECO:0000256" key="1">
    <source>
        <dbReference type="SAM" id="Phobius"/>
    </source>
</evidence>
<dbReference type="Proteomes" id="UP000204251">
    <property type="component" value="Segment"/>
</dbReference>
<sequence>MIVYAVLMVVVFAVCVFILITLRLNKFQLQELLYYQYNYIPQSLLSVVKVHRLKNYDLPV</sequence>
<feature type="transmembrane region" description="Helical" evidence="1">
    <location>
        <begin position="6"/>
        <end position="24"/>
    </location>
</feature>
<keyword evidence="1" id="KW-0472">Membrane</keyword>
<keyword evidence="1" id="KW-1133">Transmembrane helix</keyword>
<evidence type="ECO:0008006" key="4">
    <source>
        <dbReference type="Google" id="ProtNLM"/>
    </source>
</evidence>